<dbReference type="InterPro" id="IPR002781">
    <property type="entry name" value="TM_pro_TauE-like"/>
</dbReference>
<evidence type="ECO:0000313" key="7">
    <source>
        <dbReference type="Proteomes" id="UP000464954"/>
    </source>
</evidence>
<organism evidence="6 7">
    <name type="scientific">Tichowtungia aerotolerans</name>
    <dbReference type="NCBI Taxonomy" id="2697043"/>
    <lineage>
        <taxon>Bacteria</taxon>
        <taxon>Pseudomonadati</taxon>
        <taxon>Kiritimatiellota</taxon>
        <taxon>Tichowtungiia</taxon>
        <taxon>Tichowtungiales</taxon>
        <taxon>Tichowtungiaceae</taxon>
        <taxon>Tichowtungia</taxon>
    </lineage>
</organism>
<gene>
    <name evidence="6" type="ORF">GT409_03590</name>
</gene>
<dbReference type="InterPro" id="IPR051598">
    <property type="entry name" value="TSUP/Inactive_protease-like"/>
</dbReference>
<name>A0A6P1M181_9BACT</name>
<protein>
    <recommendedName>
        <fullName evidence="5">Probable membrane transporter protein</fullName>
    </recommendedName>
</protein>
<feature type="transmembrane region" description="Helical" evidence="5">
    <location>
        <begin position="102"/>
        <end position="121"/>
    </location>
</feature>
<dbReference type="Proteomes" id="UP000464954">
    <property type="component" value="Chromosome"/>
</dbReference>
<dbReference type="PANTHER" id="PTHR43701">
    <property type="entry name" value="MEMBRANE TRANSPORTER PROTEIN MJ0441-RELATED"/>
    <property type="match status" value="1"/>
</dbReference>
<dbReference type="KEGG" id="taer:GT409_03590"/>
<comment type="subcellular location">
    <subcellularLocation>
        <location evidence="5">Cell membrane</location>
        <topology evidence="5">Multi-pass membrane protein</topology>
    </subcellularLocation>
    <subcellularLocation>
        <location evidence="1">Membrane</location>
        <topology evidence="1">Multi-pass membrane protein</topology>
    </subcellularLocation>
</comment>
<keyword evidence="5" id="KW-1003">Cell membrane</keyword>
<reference evidence="6 7" key="1">
    <citation type="submission" date="2020-01" db="EMBL/GenBank/DDBJ databases">
        <title>Ponticoccus aerotolerans gen. nov., sp. nov., an anaerobic bacterium and proposal of Ponticoccusceae fam. nov., Ponticoccusles ord. nov. and Ponticoccuse classis nov. in the phylum Kiritimatiellaeota.</title>
        <authorList>
            <person name="Zhou L.Y."/>
            <person name="Du Z.J."/>
        </authorList>
    </citation>
    <scope>NUCLEOTIDE SEQUENCE [LARGE SCALE GENOMIC DNA]</scope>
    <source>
        <strain evidence="6 7">S-5007</strain>
    </source>
</reference>
<evidence type="ECO:0000256" key="4">
    <source>
        <dbReference type="ARBA" id="ARBA00023136"/>
    </source>
</evidence>
<feature type="transmembrane region" description="Helical" evidence="5">
    <location>
        <begin position="205"/>
        <end position="223"/>
    </location>
</feature>
<feature type="transmembrane region" description="Helical" evidence="5">
    <location>
        <begin position="175"/>
        <end position="193"/>
    </location>
</feature>
<dbReference type="GO" id="GO:0005886">
    <property type="term" value="C:plasma membrane"/>
    <property type="evidence" value="ECO:0007669"/>
    <property type="project" value="UniProtKB-SubCell"/>
</dbReference>
<dbReference type="RefSeq" id="WP_160627015.1">
    <property type="nucleotide sequence ID" value="NZ_CP047593.1"/>
</dbReference>
<evidence type="ECO:0000256" key="3">
    <source>
        <dbReference type="ARBA" id="ARBA00022989"/>
    </source>
</evidence>
<feature type="transmembrane region" description="Helical" evidence="5">
    <location>
        <begin position="142"/>
        <end position="169"/>
    </location>
</feature>
<accession>A0A6P1M181</accession>
<feature type="transmembrane region" description="Helical" evidence="5">
    <location>
        <begin position="235"/>
        <end position="253"/>
    </location>
</feature>
<evidence type="ECO:0000256" key="5">
    <source>
        <dbReference type="RuleBase" id="RU363041"/>
    </source>
</evidence>
<keyword evidence="3 5" id="KW-1133">Transmembrane helix</keyword>
<dbReference type="Pfam" id="PF01925">
    <property type="entry name" value="TauE"/>
    <property type="match status" value="1"/>
</dbReference>
<evidence type="ECO:0000256" key="2">
    <source>
        <dbReference type="ARBA" id="ARBA00022692"/>
    </source>
</evidence>
<comment type="similarity">
    <text evidence="5">Belongs to the 4-toluene sulfonate uptake permease (TSUP) (TC 2.A.102) family.</text>
</comment>
<sequence>MIVTLFILGLCGGFLSGLLGVGGAVIMIPLMLTVPPLVGAGELTMKEVAGLSMVQVLVSSISGMIIHKKNNFVNGRVLLSVGIPMGLCALSGAYFSKYLENRTLLIFFGFLVLVAFLMLLLKKEKNEEPGEPVEEFKFRLIPSLLIGAFVGFMSGAVGAGGGFILIPLMVTVLRVPLKVTVGTSLGIVFLGALTGSIGKLASAQVGLVMIVPLILGSIPAAQLGAKCSKALKPTTVRHLLLAIVFASTVKVWWQIFADK</sequence>
<dbReference type="PANTHER" id="PTHR43701:SF13">
    <property type="entry name" value="MEMBRANE TRANSPORTER PROTEIN YRKJ-RELATED"/>
    <property type="match status" value="1"/>
</dbReference>
<dbReference type="EMBL" id="CP047593">
    <property type="protein sequence ID" value="QHI68569.1"/>
    <property type="molecule type" value="Genomic_DNA"/>
</dbReference>
<keyword evidence="7" id="KW-1185">Reference proteome</keyword>
<keyword evidence="2 5" id="KW-0812">Transmembrane</keyword>
<feature type="transmembrane region" description="Helical" evidence="5">
    <location>
        <begin position="78"/>
        <end position="96"/>
    </location>
</feature>
<evidence type="ECO:0000256" key="1">
    <source>
        <dbReference type="ARBA" id="ARBA00004141"/>
    </source>
</evidence>
<proteinExistence type="inferred from homology"/>
<evidence type="ECO:0000313" key="6">
    <source>
        <dbReference type="EMBL" id="QHI68569.1"/>
    </source>
</evidence>
<keyword evidence="4 5" id="KW-0472">Membrane</keyword>
<dbReference type="AlphaFoldDB" id="A0A6P1M181"/>